<proteinExistence type="predicted"/>
<comment type="caution">
    <text evidence="2">The sequence shown here is derived from an EMBL/GenBank/DDBJ whole genome shotgun (WGS) entry which is preliminary data.</text>
</comment>
<reference evidence="2 3" key="1">
    <citation type="journal article" date="2023" name="Microbiol. Resour. Announc.">
        <title>Whole-genome sequence of Pseudomonas yamanorum OLsAu1 isolated from the edible ectomycorrhizal mushroom Lactarius sp. section Deliciosi.</title>
        <authorList>
            <person name="Ramirez-Mendoza R."/>
            <person name="Angeles-Argaiz R.E."/>
            <person name="Hernandez-Oaxaca D."/>
            <person name="Aguirre-Beltran L."/>
            <person name="Almaraz-Suarez J."/>
            <person name="Perez-Moreno J."/>
        </authorList>
    </citation>
    <scope>NUCLEOTIDE SEQUENCE [LARGE SCALE GENOMIC DNA]</scope>
    <source>
        <strain evidence="2 3">OLsAu1</strain>
    </source>
</reference>
<organism evidence="2 3">
    <name type="scientific">Pseudomonas yamanorum</name>
    <dbReference type="NCBI Taxonomy" id="515393"/>
    <lineage>
        <taxon>Bacteria</taxon>
        <taxon>Pseudomonadati</taxon>
        <taxon>Pseudomonadota</taxon>
        <taxon>Gammaproteobacteria</taxon>
        <taxon>Pseudomonadales</taxon>
        <taxon>Pseudomonadaceae</taxon>
        <taxon>Pseudomonas</taxon>
    </lineage>
</organism>
<keyword evidence="3" id="KW-1185">Reference proteome</keyword>
<feature type="coiled-coil region" evidence="1">
    <location>
        <begin position="84"/>
        <end position="111"/>
    </location>
</feature>
<gene>
    <name evidence="2" type="ORF">RCO22_20625</name>
</gene>
<sequence>MTKVRGKNLDDDAIGLIVGVLDGWSGKLTWDLLIEAIQKRLRVRYTRQALDKRARVKLAYQVTKARLSEITTSECPQKLSAAELEAFIQRTNRLEAENVRLRMENERLLEQYVTWAYNAYLKGLTKEYLNTPLTRVDREITKNHLL</sequence>
<name>A0ABU1CVS2_9PSED</name>
<dbReference type="EMBL" id="JAVGXC010000023">
    <property type="protein sequence ID" value="MDR0191357.1"/>
    <property type="molecule type" value="Genomic_DNA"/>
</dbReference>
<accession>A0ABU1CVS2</accession>
<evidence type="ECO:0000313" key="2">
    <source>
        <dbReference type="EMBL" id="MDR0191357.1"/>
    </source>
</evidence>
<dbReference type="Proteomes" id="UP001224477">
    <property type="component" value="Unassembled WGS sequence"/>
</dbReference>
<evidence type="ECO:0000313" key="3">
    <source>
        <dbReference type="Proteomes" id="UP001224477"/>
    </source>
</evidence>
<evidence type="ECO:0000256" key="1">
    <source>
        <dbReference type="SAM" id="Coils"/>
    </source>
</evidence>
<dbReference type="RefSeq" id="WP_309255361.1">
    <property type="nucleotide sequence ID" value="NZ_JAVGXC010000023.1"/>
</dbReference>
<protein>
    <submittedName>
        <fullName evidence="2">Uncharacterized protein</fullName>
    </submittedName>
</protein>
<keyword evidence="1" id="KW-0175">Coiled coil</keyword>